<dbReference type="PANTHER" id="PTHR39447:SF2">
    <property type="entry name" value="ALPHA-L-ARABINOFURANOSIDASE B"/>
    <property type="match status" value="1"/>
</dbReference>
<dbReference type="InterPro" id="IPR008979">
    <property type="entry name" value="Galactose-bd-like_sf"/>
</dbReference>
<name>A0ABM5LFC4_FIBSS</name>
<dbReference type="InterPro" id="IPR013320">
    <property type="entry name" value="ConA-like_dom_sf"/>
</dbReference>
<organism evidence="4 5">
    <name type="scientific">Fibrobacter succinogenes (strain ATCC 19169 / S85)</name>
    <dbReference type="NCBI Taxonomy" id="59374"/>
    <lineage>
        <taxon>Bacteria</taxon>
        <taxon>Pseudomonadati</taxon>
        <taxon>Fibrobacterota</taxon>
        <taxon>Fibrobacteria</taxon>
        <taxon>Fibrobacterales</taxon>
        <taxon>Fibrobacteraceae</taxon>
        <taxon>Fibrobacter</taxon>
    </lineage>
</organism>
<dbReference type="EMBL" id="CP001792">
    <property type="protein sequence ID" value="ACX74001.1"/>
    <property type="molecule type" value="Genomic_DNA"/>
</dbReference>
<feature type="signal peptide" evidence="2">
    <location>
        <begin position="1"/>
        <end position="21"/>
    </location>
</feature>
<dbReference type="Gene3D" id="2.60.120.200">
    <property type="match status" value="1"/>
</dbReference>
<keyword evidence="1 2" id="KW-0732">Signal</keyword>
<dbReference type="EC" id="3.2.1.55" evidence="4"/>
<dbReference type="SUPFAM" id="SSF49899">
    <property type="entry name" value="Concanavalin A-like lectins/glucanases"/>
    <property type="match status" value="1"/>
</dbReference>
<accession>A0ABM5LFC4</accession>
<evidence type="ECO:0000259" key="3">
    <source>
        <dbReference type="PROSITE" id="PS51175"/>
    </source>
</evidence>
<gene>
    <name evidence="4" type="ordered locus">Fisuc_0389</name>
</gene>
<dbReference type="CDD" id="cd04080">
    <property type="entry name" value="CBM6_cellulase-like"/>
    <property type="match status" value="1"/>
</dbReference>
<dbReference type="PROSITE" id="PS51175">
    <property type="entry name" value="CBM6"/>
    <property type="match status" value="1"/>
</dbReference>
<dbReference type="Gene3D" id="2.60.120.260">
    <property type="entry name" value="Galactose-binding domain-like"/>
    <property type="match status" value="1"/>
</dbReference>
<dbReference type="InterPro" id="IPR015289">
    <property type="entry name" value="A-L-arabinofuranosidase_B_cat"/>
</dbReference>
<dbReference type="SMART" id="SM00606">
    <property type="entry name" value="CBD_IV"/>
    <property type="match status" value="1"/>
</dbReference>
<proteinExistence type="predicted"/>
<dbReference type="SUPFAM" id="SSF49785">
    <property type="entry name" value="Galactose-binding domain-like"/>
    <property type="match status" value="1"/>
</dbReference>
<evidence type="ECO:0000256" key="1">
    <source>
        <dbReference type="ARBA" id="ARBA00022729"/>
    </source>
</evidence>
<keyword evidence="4" id="KW-0326">Glycosidase</keyword>
<keyword evidence="5" id="KW-1185">Reference proteome</keyword>
<dbReference type="GO" id="GO:0046556">
    <property type="term" value="F:alpha-L-arabinofuranosidase activity"/>
    <property type="evidence" value="ECO:0007669"/>
    <property type="project" value="UniProtKB-EC"/>
</dbReference>
<dbReference type="RefSeq" id="WP_012820231.1">
    <property type="nucleotide sequence ID" value="NC_013410.1"/>
</dbReference>
<dbReference type="InterPro" id="IPR005084">
    <property type="entry name" value="CBM6"/>
</dbReference>
<evidence type="ECO:0000256" key="2">
    <source>
        <dbReference type="SAM" id="SignalP"/>
    </source>
</evidence>
<dbReference type="PANTHER" id="PTHR39447">
    <property type="entry name" value="ALPHA-L-ARABINOFURANOSIDASE B"/>
    <property type="match status" value="1"/>
</dbReference>
<protein>
    <submittedName>
        <fullName evidence="4">Alpha-N-arabinofuranosidase</fullName>
        <ecNumber evidence="4">3.2.1.55</ecNumber>
    </submittedName>
</protein>
<dbReference type="Pfam" id="PF03422">
    <property type="entry name" value="CBM_6"/>
    <property type="match status" value="1"/>
</dbReference>
<reference evidence="4" key="1">
    <citation type="submission" date="2009-10" db="EMBL/GenBank/DDBJ databases">
        <title>Complete sequence of Fibrobacter succinogenes subsp. succinogenes S85.</title>
        <authorList>
            <consortium name="US DOE Joint Genome Institute"/>
            <person name="Lucas S."/>
            <person name="Copeland A."/>
            <person name="Lapidus A."/>
            <person name="Glavina del Rio T."/>
            <person name="Tice H."/>
            <person name="Bruce D."/>
            <person name="Goodwin L."/>
            <person name="Pitluck S."/>
            <person name="Chertkov O."/>
            <person name="Detter J.C."/>
            <person name="Han C."/>
            <person name="Tapia R."/>
            <person name="Larimer F."/>
            <person name="Land M."/>
            <person name="Hauser L."/>
            <person name="Kyrpides N."/>
            <person name="Mikhailova N."/>
            <person name="Weimer P.J."/>
            <person name="Stevenson D.M."/>
            <person name="Boyum J."/>
            <person name="Brumm P.I."/>
            <person name="Mead D."/>
        </authorList>
    </citation>
    <scope>NUCLEOTIDE SEQUENCE [LARGE SCALE GENOMIC DNA]</scope>
    <source>
        <strain evidence="4">S85</strain>
    </source>
</reference>
<keyword evidence="4" id="KW-0378">Hydrolase</keyword>
<evidence type="ECO:0000313" key="5">
    <source>
        <dbReference type="Proteomes" id="UP000001497"/>
    </source>
</evidence>
<dbReference type="Proteomes" id="UP000001497">
    <property type="component" value="Chromosome"/>
</dbReference>
<evidence type="ECO:0000313" key="4">
    <source>
        <dbReference type="EMBL" id="ACX74001.1"/>
    </source>
</evidence>
<dbReference type="InterPro" id="IPR038964">
    <property type="entry name" value="ABFB"/>
</dbReference>
<feature type="chain" id="PRO_5047359783" evidence="2">
    <location>
        <begin position="22"/>
        <end position="576"/>
    </location>
</feature>
<dbReference type="Pfam" id="PF09206">
    <property type="entry name" value="ArabFuran-catal"/>
    <property type="match status" value="1"/>
</dbReference>
<dbReference type="InterPro" id="IPR006584">
    <property type="entry name" value="Cellulose-bd_IV"/>
</dbReference>
<feature type="domain" description="CBM6" evidence="3">
    <location>
        <begin position="367"/>
        <end position="504"/>
    </location>
</feature>
<sequence length="576" mass="62908">MRYTTIKVVALLAATAITVYANEGPCDIYARAKTPCVAAHSLTRALYSSYSGNLYQVRRADGQTKDIPVEEPGGFVKSSVQDDFCAGSKCTISIIYDQSSYKNDLKKSPPVYWLKEGAKEADANRAPIYISGRKAYGFYRDAWSATGYRNNNTKGVATGDEEESMYMVVDGRHYNDLCCFNYGNAETTGNDDGPGTMECIYFGSDKDWGGPGQGNGPWVAADLEDGVFKGNDAGWQWGKTHTTPWPNALSIEADYVTAMLKGPNDGTFKLKGGSAQKGKLNTMWDGPRKRGYSPRKLQGAIVLGNGGDGSDGGAGTFFEGCMTIGNPPDSIDDKVQANIVAAGYGSKIELKKPDPIEPFKDTLTIPGKIEAENYDKGGNGQGFLDTDIENENSLYREDNAGLDSAGDAIIYGWGYANDWLRYTIKVSKNDSLDITARVSSPSDSTFFSILVDDKDIAKIMVPNTSDWKNFETVTTTVPAITAGDHVLKIQIDKPYFNLDWIEFTAAKEKTALPQFSLRTNSSQIYSVYDVLGNRVTSFQASESSMQNIWDKARVDLPGGIYVIKTNSKTIRISNTK</sequence>